<gene>
    <name evidence="2" type="ORF">HX89_06215</name>
</gene>
<proteinExistence type="predicted"/>
<dbReference type="KEGG" id="dni:HX89_06215"/>
<keyword evidence="3" id="KW-1185">Reference proteome</keyword>
<dbReference type="EMBL" id="CP008889">
    <property type="protein sequence ID" value="AIF40600.1"/>
    <property type="molecule type" value="Genomic_DNA"/>
</dbReference>
<dbReference type="Proteomes" id="UP000027986">
    <property type="component" value="Chromosome"/>
</dbReference>
<evidence type="ECO:0000313" key="3">
    <source>
        <dbReference type="Proteomes" id="UP000027986"/>
    </source>
</evidence>
<dbReference type="AlphaFoldDB" id="A0A075JFP8"/>
<accession>A0A075JFP8</accession>
<name>A0A075JFP8_9MICO</name>
<evidence type="ECO:0000259" key="1">
    <source>
        <dbReference type="Pfam" id="PF20114"/>
    </source>
</evidence>
<protein>
    <recommendedName>
        <fullName evidence="1">DUF6504 domain-containing protein</fullName>
    </recommendedName>
</protein>
<dbReference type="InterPro" id="IPR045443">
    <property type="entry name" value="DUF6504"/>
</dbReference>
<organism evidence="2 3">
    <name type="scientific">Dermacoccus nishinomiyaensis</name>
    <dbReference type="NCBI Taxonomy" id="1274"/>
    <lineage>
        <taxon>Bacteria</taxon>
        <taxon>Bacillati</taxon>
        <taxon>Actinomycetota</taxon>
        <taxon>Actinomycetes</taxon>
        <taxon>Micrococcales</taxon>
        <taxon>Dermacoccaceae</taxon>
        <taxon>Dermacoccus</taxon>
    </lineage>
</organism>
<dbReference type="eggNOG" id="ENOG5031ZJS">
    <property type="taxonomic scope" value="Bacteria"/>
</dbReference>
<feature type="domain" description="DUF6504" evidence="1">
    <location>
        <begin position="11"/>
        <end position="93"/>
    </location>
</feature>
<dbReference type="HOGENOM" id="CLU_155803_1_0_11"/>
<sequence length="102" mass="12066">MMREYDDVVAMGVDACGRPVVFEWRGRRYRVTQVLDTWRERVPWWRDPARPTTPDEQGAPDVQRRLEQRTWRVEATAGRRASSGVFHLVHDGERWSLRALTD</sequence>
<evidence type="ECO:0000313" key="2">
    <source>
        <dbReference type="EMBL" id="AIF40600.1"/>
    </source>
</evidence>
<reference evidence="2 3" key="1">
    <citation type="submission" date="2014-07" db="EMBL/GenBank/DDBJ databases">
        <title>Genome Sequencing of Dermacoccus nishinomiyaensis.</title>
        <authorList>
            <person name="Hong K.W."/>
            <person name="Chan K.G."/>
        </authorList>
    </citation>
    <scope>NUCLEOTIDE SEQUENCE [LARGE SCALE GENOMIC DNA]</scope>
    <source>
        <strain evidence="2 3">M25</strain>
    </source>
</reference>
<dbReference type="Pfam" id="PF20114">
    <property type="entry name" value="DUF6504"/>
    <property type="match status" value="1"/>
</dbReference>